<dbReference type="Proteomes" id="UP000481153">
    <property type="component" value="Unassembled WGS sequence"/>
</dbReference>
<dbReference type="PROSITE" id="PS50222">
    <property type="entry name" value="EF_HAND_2"/>
    <property type="match status" value="1"/>
</dbReference>
<dbReference type="CDD" id="cd00051">
    <property type="entry name" value="EFh"/>
    <property type="match status" value="1"/>
</dbReference>
<evidence type="ECO:0000313" key="3">
    <source>
        <dbReference type="EMBL" id="KAF0734862.1"/>
    </source>
</evidence>
<comment type="caution">
    <text evidence="3">The sequence shown here is derived from an EMBL/GenBank/DDBJ whole genome shotgun (WGS) entry which is preliminary data.</text>
</comment>
<dbReference type="PROSITE" id="PS00018">
    <property type="entry name" value="EF_HAND_1"/>
    <property type="match status" value="2"/>
</dbReference>
<dbReference type="GO" id="GO:0005509">
    <property type="term" value="F:calcium ion binding"/>
    <property type="evidence" value="ECO:0007669"/>
    <property type="project" value="InterPro"/>
</dbReference>
<dbReference type="VEuPathDB" id="FungiDB:AeMF1_010405"/>
<organism evidence="3 4">
    <name type="scientific">Aphanomyces euteiches</name>
    <dbReference type="NCBI Taxonomy" id="100861"/>
    <lineage>
        <taxon>Eukaryota</taxon>
        <taxon>Sar</taxon>
        <taxon>Stramenopiles</taxon>
        <taxon>Oomycota</taxon>
        <taxon>Saprolegniomycetes</taxon>
        <taxon>Saprolegniales</taxon>
        <taxon>Verrucalvaceae</taxon>
        <taxon>Aphanomyces</taxon>
    </lineage>
</organism>
<sequence>MNADSERTSLEDAGKVLQTTIDKYQVMVKLAKLYVHYRDVNVIEMRLQEAACFVSLACIKRLLGEGTPTHPPGKQQAYFAEVEHHLNYAKAAYSDLTSHHPVECKRGLANILKELGALRFFQEKYDEAESLWSEACLNYEQVGDGPAVADMRKRMDKVQLVHDIAAYKKTLLERTGDNHERDALWKAFLKFDRDNSGEMDASEFAALSLELGTALTPDEIKEAFTQLDSSADNKISFGEFWSWWCTDEIQAFANKPRKAR</sequence>
<dbReference type="InterPro" id="IPR018247">
    <property type="entry name" value="EF_Hand_1_Ca_BS"/>
</dbReference>
<keyword evidence="4" id="KW-1185">Reference proteome</keyword>
<dbReference type="Pfam" id="PF13499">
    <property type="entry name" value="EF-hand_7"/>
    <property type="match status" value="1"/>
</dbReference>
<proteinExistence type="predicted"/>
<dbReference type="Gene3D" id="1.10.238.10">
    <property type="entry name" value="EF-hand"/>
    <property type="match status" value="1"/>
</dbReference>
<dbReference type="EMBL" id="VJMJ01000103">
    <property type="protein sequence ID" value="KAF0734862.1"/>
    <property type="molecule type" value="Genomic_DNA"/>
</dbReference>
<reference evidence="3 4" key="1">
    <citation type="submission" date="2019-07" db="EMBL/GenBank/DDBJ databases">
        <title>Genomics analysis of Aphanomyces spp. identifies a new class of oomycete effector associated with host adaptation.</title>
        <authorList>
            <person name="Gaulin E."/>
        </authorList>
    </citation>
    <scope>NUCLEOTIDE SEQUENCE [LARGE SCALE GENOMIC DNA]</scope>
    <source>
        <strain evidence="3 4">ATCC 201684</strain>
    </source>
</reference>
<dbReference type="Gene3D" id="1.25.40.10">
    <property type="entry name" value="Tetratricopeptide repeat domain"/>
    <property type="match status" value="1"/>
</dbReference>
<name>A0A6G0X4R0_9STRA</name>
<gene>
    <name evidence="3" type="ORF">Ae201684_008524</name>
</gene>
<feature type="domain" description="EF-hand" evidence="2">
    <location>
        <begin position="179"/>
        <end position="214"/>
    </location>
</feature>
<dbReference type="SUPFAM" id="SSF47473">
    <property type="entry name" value="EF-hand"/>
    <property type="match status" value="1"/>
</dbReference>
<dbReference type="InterPro" id="IPR011992">
    <property type="entry name" value="EF-hand-dom_pair"/>
</dbReference>
<dbReference type="AlphaFoldDB" id="A0A6G0X4R0"/>
<evidence type="ECO:0000313" key="4">
    <source>
        <dbReference type="Proteomes" id="UP000481153"/>
    </source>
</evidence>
<keyword evidence="1" id="KW-0106">Calcium</keyword>
<evidence type="ECO:0000259" key="2">
    <source>
        <dbReference type="PROSITE" id="PS50222"/>
    </source>
</evidence>
<protein>
    <recommendedName>
        <fullName evidence="2">EF-hand domain-containing protein</fullName>
    </recommendedName>
</protein>
<accession>A0A6G0X4R0</accession>
<evidence type="ECO:0000256" key="1">
    <source>
        <dbReference type="ARBA" id="ARBA00022837"/>
    </source>
</evidence>
<dbReference type="InterPro" id="IPR002048">
    <property type="entry name" value="EF_hand_dom"/>
</dbReference>
<dbReference type="OrthoDB" id="26525at2759"/>
<dbReference type="InterPro" id="IPR011990">
    <property type="entry name" value="TPR-like_helical_dom_sf"/>
</dbReference>